<evidence type="ECO:0000313" key="2">
    <source>
        <dbReference type="Proteomes" id="UP000176241"/>
    </source>
</evidence>
<gene>
    <name evidence="1" type="ORF">A2731_00275</name>
</gene>
<dbReference type="PANTHER" id="PTHR36966:SF1">
    <property type="entry name" value="REP-ASSOCIATED TYROSINE TRANSPOSASE"/>
    <property type="match status" value="1"/>
</dbReference>
<dbReference type="PANTHER" id="PTHR36966">
    <property type="entry name" value="REP-ASSOCIATED TYROSINE TRANSPOSASE"/>
    <property type="match status" value="1"/>
</dbReference>
<organism evidence="1 2">
    <name type="scientific">Candidatus Buchananbacteria bacterium RIFCSPHIGHO2_01_FULL_39_8</name>
    <dbReference type="NCBI Taxonomy" id="1797533"/>
    <lineage>
        <taxon>Bacteria</taxon>
        <taxon>Candidatus Buchananiibacteriota</taxon>
    </lineage>
</organism>
<dbReference type="GO" id="GO:0004803">
    <property type="term" value="F:transposase activity"/>
    <property type="evidence" value="ECO:0007669"/>
    <property type="project" value="InterPro"/>
</dbReference>
<dbReference type="Proteomes" id="UP000176241">
    <property type="component" value="Unassembled WGS sequence"/>
</dbReference>
<protein>
    <recommendedName>
        <fullName evidence="3">Transposase IS200-like domain-containing protein</fullName>
    </recommendedName>
</protein>
<evidence type="ECO:0000313" key="1">
    <source>
        <dbReference type="EMBL" id="OGY45056.1"/>
    </source>
</evidence>
<accession>A0A1G1XZN4</accession>
<proteinExistence type="predicted"/>
<dbReference type="InterPro" id="IPR052715">
    <property type="entry name" value="RAYT_transposase"/>
</dbReference>
<sequence>MDGNGITYRVADPLWVGDKNRYRSRQNPVWQKSFYDHAIRNKQDFIEKLNYIHNNPLKHNITNDLNQYLWSSY</sequence>
<dbReference type="EMBL" id="MHIC01000019">
    <property type="protein sequence ID" value="OGY45056.1"/>
    <property type="molecule type" value="Genomic_DNA"/>
</dbReference>
<reference evidence="1 2" key="1">
    <citation type="journal article" date="2016" name="Nat. Commun.">
        <title>Thousands of microbial genomes shed light on interconnected biogeochemical processes in an aquifer system.</title>
        <authorList>
            <person name="Anantharaman K."/>
            <person name="Brown C.T."/>
            <person name="Hug L.A."/>
            <person name="Sharon I."/>
            <person name="Castelle C.J."/>
            <person name="Probst A.J."/>
            <person name="Thomas B.C."/>
            <person name="Singh A."/>
            <person name="Wilkins M.J."/>
            <person name="Karaoz U."/>
            <person name="Brodie E.L."/>
            <person name="Williams K.H."/>
            <person name="Hubbard S.S."/>
            <person name="Banfield J.F."/>
        </authorList>
    </citation>
    <scope>NUCLEOTIDE SEQUENCE [LARGE SCALE GENOMIC DNA]</scope>
</reference>
<dbReference type="InterPro" id="IPR036515">
    <property type="entry name" value="Transposase_17_sf"/>
</dbReference>
<evidence type="ECO:0008006" key="3">
    <source>
        <dbReference type="Google" id="ProtNLM"/>
    </source>
</evidence>
<dbReference type="Gene3D" id="3.30.70.1290">
    <property type="entry name" value="Transposase IS200-like"/>
    <property type="match status" value="1"/>
</dbReference>
<dbReference type="SUPFAM" id="SSF143422">
    <property type="entry name" value="Transposase IS200-like"/>
    <property type="match status" value="1"/>
</dbReference>
<dbReference type="STRING" id="1797533.A2731_00275"/>
<dbReference type="AlphaFoldDB" id="A0A1G1XZN4"/>
<comment type="caution">
    <text evidence="1">The sequence shown here is derived from an EMBL/GenBank/DDBJ whole genome shotgun (WGS) entry which is preliminary data.</text>
</comment>
<name>A0A1G1XZN4_9BACT</name>
<dbReference type="GO" id="GO:0006313">
    <property type="term" value="P:DNA transposition"/>
    <property type="evidence" value="ECO:0007669"/>
    <property type="project" value="InterPro"/>
</dbReference>
<dbReference type="GO" id="GO:0043565">
    <property type="term" value="F:sequence-specific DNA binding"/>
    <property type="evidence" value="ECO:0007669"/>
    <property type="project" value="TreeGrafter"/>
</dbReference>